<organism evidence="1 2">
    <name type="scientific">Pectinatus brassicae</name>
    <dbReference type="NCBI Taxonomy" id="862415"/>
    <lineage>
        <taxon>Bacteria</taxon>
        <taxon>Bacillati</taxon>
        <taxon>Bacillota</taxon>
        <taxon>Negativicutes</taxon>
        <taxon>Selenomonadales</taxon>
        <taxon>Selenomonadaceae</taxon>
        <taxon>Pectinatus</taxon>
    </lineage>
</organism>
<dbReference type="EMBL" id="JACHFH010000013">
    <property type="protein sequence ID" value="MBB5336131.1"/>
    <property type="molecule type" value="Genomic_DNA"/>
</dbReference>
<gene>
    <name evidence="1" type="ORF">HNR32_001275</name>
</gene>
<dbReference type="RefSeq" id="WP_183860793.1">
    <property type="nucleotide sequence ID" value="NZ_JACHFH010000013.1"/>
</dbReference>
<dbReference type="Proteomes" id="UP000559117">
    <property type="component" value="Unassembled WGS sequence"/>
</dbReference>
<keyword evidence="2" id="KW-1185">Reference proteome</keyword>
<reference evidence="1 2" key="1">
    <citation type="submission" date="2020-08" db="EMBL/GenBank/DDBJ databases">
        <title>Genomic Encyclopedia of Type Strains, Phase IV (KMG-IV): sequencing the most valuable type-strain genomes for metagenomic binning, comparative biology and taxonomic classification.</title>
        <authorList>
            <person name="Goeker M."/>
        </authorList>
    </citation>
    <scope>NUCLEOTIDE SEQUENCE [LARGE SCALE GENOMIC DNA]</scope>
    <source>
        <strain evidence="1 2">DSM 24661</strain>
    </source>
</reference>
<protein>
    <submittedName>
        <fullName evidence="1">Uncharacterized protein</fullName>
    </submittedName>
</protein>
<dbReference type="AlphaFoldDB" id="A0A840UEJ4"/>
<evidence type="ECO:0000313" key="1">
    <source>
        <dbReference type="EMBL" id="MBB5336131.1"/>
    </source>
</evidence>
<accession>A0A840UEJ4</accession>
<comment type="caution">
    <text evidence="1">The sequence shown here is derived from an EMBL/GenBank/DDBJ whole genome shotgun (WGS) entry which is preliminary data.</text>
</comment>
<evidence type="ECO:0000313" key="2">
    <source>
        <dbReference type="Proteomes" id="UP000559117"/>
    </source>
</evidence>
<sequence>MKLSSEDIDKLLDFIIKNRISSKLIRTVQSFWENHKFMCQRVIVNKKFYNDKEKCAYNRYDFGSDFKYGQYKKSDLVKEIIGFHRLEENQPISETLDYQAIFKNGFANKIYNLYNIQKLTYTTENDSIKPDEILPFNLINKLYSDNAIKQEVVEKLIIYCKLIKFFYKKKQDGISLFTKDGSDLSKEGYSILINKLIPLLYKEIDPSLVVYEMSLNNMVDIMLNCYKNFYDFALYTKRIDNNTLFIDITQIMNMLKEIDSIMYKKYNMINKRFNTNSKMTYIPLKITEAEKTYISTKLIVYRHVNKCHKEAFNIFLEVINKYKDVEREIYSKIVSISDDEKIHIKDDSERVIKYIFHYYRSFFEDYFSQYKSRDLRTPVFRTIQWIRYIYGGNKESFKVKYLLLYLRIFLFVKKEIPDFDVFYVLGQLKKIYSNSNNNCNYNISEKDFYLLNILNVFAIESTSPGMGKLAESYYRGLSYENEIKEIIYKDIYTYFNAASVLHFFIEPIVTLDNTFVEYYKDRIEASYL</sequence>
<proteinExistence type="predicted"/>
<name>A0A840UEJ4_9FIRM</name>